<proteinExistence type="predicted"/>
<dbReference type="Pfam" id="PF13692">
    <property type="entry name" value="Glyco_trans_1_4"/>
    <property type="match status" value="1"/>
</dbReference>
<evidence type="ECO:0000256" key="1">
    <source>
        <dbReference type="SAM" id="MobiDB-lite"/>
    </source>
</evidence>
<dbReference type="Gene3D" id="3.20.20.370">
    <property type="entry name" value="Glycoside hydrolase/deacetylase"/>
    <property type="match status" value="1"/>
</dbReference>
<dbReference type="GO" id="GO:0016757">
    <property type="term" value="F:glycosyltransferase activity"/>
    <property type="evidence" value="ECO:0007669"/>
    <property type="project" value="UniProtKB-KW"/>
</dbReference>
<protein>
    <submittedName>
        <fullName evidence="3">Glycosyltransferase</fullName>
        <ecNumber evidence="3">2.4.-.-</ecNumber>
    </submittedName>
</protein>
<evidence type="ECO:0000313" key="4">
    <source>
        <dbReference type="Proteomes" id="UP000681594"/>
    </source>
</evidence>
<dbReference type="PANTHER" id="PTHR45947">
    <property type="entry name" value="SULFOQUINOVOSYL TRANSFERASE SQD2"/>
    <property type="match status" value="1"/>
</dbReference>
<keyword evidence="3" id="KW-0328">Glycosyltransferase</keyword>
<dbReference type="InterPro" id="IPR028098">
    <property type="entry name" value="Glyco_trans_4-like_N"/>
</dbReference>
<dbReference type="SUPFAM" id="SSF53756">
    <property type="entry name" value="UDP-Glycosyltransferase/glycogen phosphorylase"/>
    <property type="match status" value="1"/>
</dbReference>
<gene>
    <name evidence="3" type="ORF">J8J14_10095</name>
</gene>
<feature type="compositionally biased region" description="Polar residues" evidence="1">
    <location>
        <begin position="729"/>
        <end position="741"/>
    </location>
</feature>
<reference evidence="3 4" key="1">
    <citation type="submission" date="2021-03" db="EMBL/GenBank/DDBJ databases">
        <authorList>
            <person name="So Y."/>
        </authorList>
    </citation>
    <scope>NUCLEOTIDE SEQUENCE [LARGE SCALE GENOMIC DNA]</scope>
    <source>
        <strain evidence="3 4">SSH11</strain>
    </source>
</reference>
<dbReference type="InterPro" id="IPR011330">
    <property type="entry name" value="Glyco_hydro/deAcase_b/a-brl"/>
</dbReference>
<dbReference type="SUPFAM" id="SSF88713">
    <property type="entry name" value="Glycoside hydrolase/deacetylase"/>
    <property type="match status" value="1"/>
</dbReference>
<sequence length="747" mass="82996">MKPQSPQPRVLHIYRRFHPDYTGDGIYYTRLIPAMARHGISGEILVFETRPDHRDETAIHEGVRIHYLANRYPDPSWLDLLRWLAANLHRYDVVHLHSHVDRHFLAYILARVMGRPVLYSCTLNDSPTELLSDYRPSYRRLAALLMRSISTFVVISPQLLRQSLRSVAERRLSFIPQGVALGATPVTAEQRAAARSSLGLSPEDFILLNVGSVSRRKNVRFLVDVLAQIEDPRVKLVVVGPLLEPDYAEEIEQAASQLGGRVILAGFQEDPQLYYTAADAFAFASTAEGFPNVFLEAMSRNLPIITRFLPGLTDFVIDHGRSGFLAHSTADFVAAVQALRSGPDAARHMGLEGRRFADRNLGLEKVAQSYAALYRRSGTGSEPDAQPFPDFRLRFSNTVRGPSSFDLREFDTAPGRPPELQVVIDTEADFDWNKGTVTDTGRVSSIAGLRDSFPMFKAHGLFPALVVDYPVATQAHSARIVQDLAEQGCEVGVHLHSWSTPPQVEPRDDWHSFSGNLGPMLEREKLALLTRHVEALLGHAPRMFKAGRYGLGPHTVAALKSLGFETDLSICPSYNYSAMGGPNFTGFTSRPGWYGEAGGLLSLPTTAARLGFMSRVSPQLTNRVLTGRRSERFAARLNVLYPVRLSPEGNDLETMIALTRRLYASGLRIFTLSLHSPTLQVGNTPYARTQDEVQALLGRIDAYLHFFRAELGGRFSTPSQLRSSLMPAQHQNGARKQSSVENLHGIN</sequence>
<dbReference type="InterPro" id="IPR050194">
    <property type="entry name" value="Glycosyltransferase_grp1"/>
</dbReference>
<organism evidence="3 4">
    <name type="scientific">Pararoseomonas baculiformis</name>
    <dbReference type="NCBI Taxonomy" id="2820812"/>
    <lineage>
        <taxon>Bacteria</taxon>
        <taxon>Pseudomonadati</taxon>
        <taxon>Pseudomonadota</taxon>
        <taxon>Alphaproteobacteria</taxon>
        <taxon>Acetobacterales</taxon>
        <taxon>Acetobacteraceae</taxon>
        <taxon>Pararoseomonas</taxon>
    </lineage>
</organism>
<evidence type="ECO:0000313" key="3">
    <source>
        <dbReference type="EMBL" id="MBP0445130.1"/>
    </source>
</evidence>
<accession>A0ABS4ADP4</accession>
<dbReference type="Proteomes" id="UP000681594">
    <property type="component" value="Unassembled WGS sequence"/>
</dbReference>
<evidence type="ECO:0000259" key="2">
    <source>
        <dbReference type="Pfam" id="PF13579"/>
    </source>
</evidence>
<dbReference type="Pfam" id="PF13579">
    <property type="entry name" value="Glyco_trans_4_4"/>
    <property type="match status" value="1"/>
</dbReference>
<feature type="region of interest" description="Disordered" evidence="1">
    <location>
        <begin position="720"/>
        <end position="747"/>
    </location>
</feature>
<dbReference type="PANTHER" id="PTHR45947:SF3">
    <property type="entry name" value="SULFOQUINOVOSYL TRANSFERASE SQD2"/>
    <property type="match status" value="1"/>
</dbReference>
<dbReference type="Gene3D" id="3.40.50.2000">
    <property type="entry name" value="Glycogen Phosphorylase B"/>
    <property type="match status" value="2"/>
</dbReference>
<dbReference type="EC" id="2.4.-.-" evidence="3"/>
<keyword evidence="4" id="KW-1185">Reference proteome</keyword>
<name>A0ABS4ADP4_9PROT</name>
<dbReference type="RefSeq" id="WP_209379379.1">
    <property type="nucleotide sequence ID" value="NZ_JAGIZB010000008.1"/>
</dbReference>
<feature type="domain" description="Glycosyltransferase subfamily 4-like N-terminal" evidence="2">
    <location>
        <begin position="25"/>
        <end position="177"/>
    </location>
</feature>
<dbReference type="CDD" id="cd03801">
    <property type="entry name" value="GT4_PimA-like"/>
    <property type="match status" value="1"/>
</dbReference>
<comment type="caution">
    <text evidence="3">The sequence shown here is derived from an EMBL/GenBank/DDBJ whole genome shotgun (WGS) entry which is preliminary data.</text>
</comment>
<keyword evidence="3" id="KW-0808">Transferase</keyword>
<dbReference type="EMBL" id="JAGIZB010000008">
    <property type="protein sequence ID" value="MBP0445130.1"/>
    <property type="molecule type" value="Genomic_DNA"/>
</dbReference>